<dbReference type="RefSeq" id="WP_260418345.1">
    <property type="nucleotide sequence ID" value="NZ_BAABFG010000005.1"/>
</dbReference>
<accession>A0A7W7H474</accession>
<keyword evidence="3" id="KW-1185">Reference proteome</keyword>
<feature type="region of interest" description="Disordered" evidence="1">
    <location>
        <begin position="1"/>
        <end position="40"/>
    </location>
</feature>
<evidence type="ECO:0000313" key="3">
    <source>
        <dbReference type="Proteomes" id="UP000546162"/>
    </source>
</evidence>
<comment type="caution">
    <text evidence="2">The sequence shown here is derived from an EMBL/GenBank/DDBJ whole genome shotgun (WGS) entry which is preliminary data.</text>
</comment>
<organism evidence="2 3">
    <name type="scientific">Actinoplanes octamycinicus</name>
    <dbReference type="NCBI Taxonomy" id="135948"/>
    <lineage>
        <taxon>Bacteria</taxon>
        <taxon>Bacillati</taxon>
        <taxon>Actinomycetota</taxon>
        <taxon>Actinomycetes</taxon>
        <taxon>Micromonosporales</taxon>
        <taxon>Micromonosporaceae</taxon>
        <taxon>Actinoplanes</taxon>
    </lineage>
</organism>
<evidence type="ECO:0000256" key="1">
    <source>
        <dbReference type="SAM" id="MobiDB-lite"/>
    </source>
</evidence>
<protein>
    <submittedName>
        <fullName evidence="2">Uncharacterized protein</fullName>
    </submittedName>
</protein>
<proteinExistence type="predicted"/>
<reference evidence="2 3" key="1">
    <citation type="submission" date="2020-08" db="EMBL/GenBank/DDBJ databases">
        <title>Sequencing the genomes of 1000 actinobacteria strains.</title>
        <authorList>
            <person name="Klenk H.-P."/>
        </authorList>
    </citation>
    <scope>NUCLEOTIDE SEQUENCE [LARGE SCALE GENOMIC DNA]</scope>
    <source>
        <strain evidence="2 3">DSM 45809</strain>
    </source>
</reference>
<sequence>MSEGVAPAGEGGARMSEGVPMGEGTTTDDGIAPKSEGGIR</sequence>
<name>A0A7W7H474_9ACTN</name>
<dbReference type="AlphaFoldDB" id="A0A7W7H474"/>
<dbReference type="Proteomes" id="UP000546162">
    <property type="component" value="Unassembled WGS sequence"/>
</dbReference>
<dbReference type="EMBL" id="JACHNB010000001">
    <property type="protein sequence ID" value="MBB4743362.1"/>
    <property type="molecule type" value="Genomic_DNA"/>
</dbReference>
<evidence type="ECO:0000313" key="2">
    <source>
        <dbReference type="EMBL" id="MBB4743362.1"/>
    </source>
</evidence>
<gene>
    <name evidence="2" type="ORF">BJY16_006821</name>
</gene>